<accession>A0A6C0C744</accession>
<dbReference type="Gene3D" id="3.90.75.20">
    <property type="match status" value="1"/>
</dbReference>
<organism evidence="2">
    <name type="scientific">viral metagenome</name>
    <dbReference type="NCBI Taxonomy" id="1070528"/>
    <lineage>
        <taxon>unclassified sequences</taxon>
        <taxon>metagenomes</taxon>
        <taxon>organismal metagenomes</taxon>
    </lineage>
</organism>
<dbReference type="SUPFAM" id="SSF54060">
    <property type="entry name" value="His-Me finger endonucleases"/>
    <property type="match status" value="1"/>
</dbReference>
<dbReference type="Pfam" id="PF07463">
    <property type="entry name" value="NUMOD4"/>
    <property type="match status" value="1"/>
</dbReference>
<evidence type="ECO:0000259" key="1">
    <source>
        <dbReference type="Pfam" id="PF07463"/>
    </source>
</evidence>
<dbReference type="AlphaFoldDB" id="A0A6C0C744"/>
<dbReference type="GO" id="GO:0016788">
    <property type="term" value="F:hydrolase activity, acting on ester bonds"/>
    <property type="evidence" value="ECO:0007669"/>
    <property type="project" value="InterPro"/>
</dbReference>
<feature type="domain" description="NUMOD4" evidence="1">
    <location>
        <begin position="3"/>
        <end position="47"/>
    </location>
</feature>
<protein>
    <recommendedName>
        <fullName evidence="1">NUMOD4 domain-containing protein</fullName>
    </recommendedName>
</protein>
<evidence type="ECO:0000313" key="2">
    <source>
        <dbReference type="EMBL" id="QHT00177.1"/>
    </source>
</evidence>
<dbReference type="InterPro" id="IPR010902">
    <property type="entry name" value="NUMOD4"/>
</dbReference>
<name>A0A6C0C744_9ZZZZ</name>
<sequence>MEEEYRPIVGYEGRYGISKAGEIYSFVSNKTLKIQVNSAGYRIISLNDDAGNRCKRYVHVLVASTYLKKNGSRTSSGGSYQWRQI</sequence>
<proteinExistence type="predicted"/>
<reference evidence="2" key="1">
    <citation type="journal article" date="2020" name="Nature">
        <title>Giant virus diversity and host interactions through global metagenomics.</title>
        <authorList>
            <person name="Schulz F."/>
            <person name="Roux S."/>
            <person name="Paez-Espino D."/>
            <person name="Jungbluth S."/>
            <person name="Walsh D.A."/>
            <person name="Denef V.J."/>
            <person name="McMahon K.D."/>
            <person name="Konstantinidis K.T."/>
            <person name="Eloe-Fadrosh E.A."/>
            <person name="Kyrpides N.C."/>
            <person name="Woyke T."/>
        </authorList>
    </citation>
    <scope>NUCLEOTIDE SEQUENCE</scope>
    <source>
        <strain evidence="2">GVMAG-M-3300020192-26</strain>
    </source>
</reference>
<dbReference type="EMBL" id="MN739353">
    <property type="protein sequence ID" value="QHT00177.1"/>
    <property type="molecule type" value="Genomic_DNA"/>
</dbReference>
<dbReference type="InterPro" id="IPR044925">
    <property type="entry name" value="His-Me_finger_sf"/>
</dbReference>